<dbReference type="InterPro" id="IPR058038">
    <property type="entry name" value="BREX_BrxC_wHTH"/>
</dbReference>
<name>A0AAE7BDR9_9BACT</name>
<evidence type="ECO:0000259" key="2">
    <source>
        <dbReference type="Pfam" id="PF25792"/>
    </source>
</evidence>
<protein>
    <recommendedName>
        <fullName evidence="6">BREX system P-loop protein BrxC</fullName>
    </recommendedName>
</protein>
<gene>
    <name evidence="4" type="ORF">ADFLV_1430</name>
</gene>
<dbReference type="InterPro" id="IPR047679">
    <property type="entry name" value="BREX_BrxC"/>
</dbReference>
<dbReference type="AlphaFoldDB" id="A0AAE7BDR9"/>
<dbReference type="Pfam" id="PF25791">
    <property type="entry name" value="WHD_BREX_BrxC"/>
    <property type="match status" value="1"/>
</dbReference>
<feature type="domain" description="Probable ATP-binding protein BrxC winged helix-turn-helix" evidence="1">
    <location>
        <begin position="745"/>
        <end position="854"/>
    </location>
</feature>
<keyword evidence="5" id="KW-1185">Reference proteome</keyword>
<dbReference type="RefSeq" id="WP_164968523.1">
    <property type="nucleotide sequence ID" value="NZ_CP053835.1"/>
</dbReference>
<dbReference type="KEGG" id="adz:ADFLV_1430"/>
<evidence type="ECO:0000259" key="3">
    <source>
        <dbReference type="Pfam" id="PF25796"/>
    </source>
</evidence>
<dbReference type="InterPro" id="IPR058037">
    <property type="entry name" value="BREX_BrxC_helical"/>
</dbReference>
<dbReference type="InterPro" id="IPR027417">
    <property type="entry name" value="P-loop_NTPase"/>
</dbReference>
<accession>A0AAE7BDR9</accession>
<dbReference type="Proteomes" id="UP000503313">
    <property type="component" value="Chromosome"/>
</dbReference>
<sequence>MIRNVFKKDIKRPIEGVIKADNLSDESVFTEVDEYVITNDLSKKLDEFFEVYSSTIGKPTESIGVWISGFFGSGKSHLLKILSYILSNHRVHSDLIGELFMQKVQQDFELKNNIEKALKIPAHAILFNIDQKAEVGAKNSDDAILSVFMKVFNEMRGYYPKFGYIAKFESDLDKQGLFTNFKTRFQELSGESWETGRETIFIENDNVAQALSEVKGISLDSASEVIDKYEENYSLSIEEFVKDVKEYIDNQDPNYRLIFCVDEVGQFIGDNTKLMLNLQTIVETLATVCKGQAWVIVTSQSAVNDLVANQKSTEFDFSKIMGRFKVKLNLTSQNANEVIQKRLLDKNETSHQDLVSIYNKVQNSLKSIIHFSDRGRQYKSYDSSENFASIYPFVPYQMDLFQSCIMGLSRNSAFQGKHQSIGERSMLDVVQNVTIRVSEESIGTIATFDKFFDGLSSTIRGELQAQINQAINSLGIDSLEVKILKILFMVKYVKEFNASIDNITTLLVNSVELDISDLKKRVTHALSVLIEQVFIQRIGDIYEFLTDVEKDIENEIKEISIEQREVTAELVKWIYDDILRTNKVRFDFNKQDYIFARKIDDTLVKGKDEELTLNIITPLTSDDYSSERLFGKSIGDRDVIVYLEPNFDFIKDLELFVKTEKFIPQKRNGNLTDTENNLLFNKSSDNYKRRDKLQSDLKDMFSNAKIYFNGSLLDIKSSDPRLLIDKAFNEAIPVVYPNITMLNRIYNETDIKTILMQSDDLLTGSDDALNEPENEIFNYLKRQKTSHQNVTVSKLLEQYSIKPYGWYQSAILCLVASMYMKKRVDLKKNSNPLTKSEILSILSNNREQSNIIVSVVEKIDDKDIKAAKDILKEFFPNGNFTSTSAREIIELANKEYDMTLSKLNSFFSHSYPFRDSFKQAIEKIKVYEKLDYDNFFTDIKKYEDDLLDLKDDLLDSLFEFMEGDKKKIYDEIASFISTNKDNLYHIKDTKINDLYALMDDKTPFKGNKIQTAKSSLKVIQEQLTPMIESVKNEALAKVDELIVKIQSLEEFSKIEGDKSSVIRPLQNIKANIQNSNNIDFINQRVNNESLEKEFDNANEKILELLPTKDKYIPQKVRTRFDKIKPKNKYTLETVNDVEEFINELKSKMIEEINSGREITL</sequence>
<feature type="domain" description="Probable ATP-binding protein BrxC 4th six-stranded beta-sheet" evidence="3">
    <location>
        <begin position="560"/>
        <end position="730"/>
    </location>
</feature>
<evidence type="ECO:0000313" key="4">
    <source>
        <dbReference type="EMBL" id="QKF77456.1"/>
    </source>
</evidence>
<organism evidence="4 5">
    <name type="scientific">Arcobacter defluvii</name>
    <dbReference type="NCBI Taxonomy" id="873191"/>
    <lineage>
        <taxon>Bacteria</taxon>
        <taxon>Pseudomonadati</taxon>
        <taxon>Campylobacterota</taxon>
        <taxon>Epsilonproteobacteria</taxon>
        <taxon>Campylobacterales</taxon>
        <taxon>Arcobacteraceae</taxon>
        <taxon>Arcobacter</taxon>
    </lineage>
</organism>
<evidence type="ECO:0000259" key="1">
    <source>
        <dbReference type="Pfam" id="PF25791"/>
    </source>
</evidence>
<feature type="domain" description="Probable ATP-binding protein BrxC alpha-helical" evidence="2">
    <location>
        <begin position="864"/>
        <end position="982"/>
    </location>
</feature>
<dbReference type="Pfam" id="PF25792">
    <property type="entry name" value="BREX_BrxC_helical"/>
    <property type="match status" value="1"/>
</dbReference>
<dbReference type="EMBL" id="CP053835">
    <property type="protein sequence ID" value="QKF77456.1"/>
    <property type="molecule type" value="Genomic_DNA"/>
</dbReference>
<dbReference type="Pfam" id="PF25796">
    <property type="entry name" value="BREX_BrxC_4th"/>
    <property type="match status" value="1"/>
</dbReference>
<dbReference type="SUPFAM" id="SSF52540">
    <property type="entry name" value="P-loop containing nucleoside triphosphate hydrolases"/>
    <property type="match status" value="1"/>
</dbReference>
<proteinExistence type="predicted"/>
<reference evidence="4 5" key="1">
    <citation type="submission" date="2020-05" db="EMBL/GenBank/DDBJ databases">
        <title>Complete genome sequencing of Campylobacter and Arcobacter type strains.</title>
        <authorList>
            <person name="Miller W.G."/>
            <person name="Yee E."/>
        </authorList>
    </citation>
    <scope>NUCLEOTIDE SEQUENCE [LARGE SCALE GENOMIC DNA]</scope>
    <source>
        <strain evidence="4 5">LMG 25694</strain>
    </source>
</reference>
<dbReference type="NCBIfam" id="NF033441">
    <property type="entry name" value="BREX_BrxC"/>
    <property type="match status" value="1"/>
</dbReference>
<evidence type="ECO:0000313" key="5">
    <source>
        <dbReference type="Proteomes" id="UP000503313"/>
    </source>
</evidence>
<evidence type="ECO:0008006" key="6">
    <source>
        <dbReference type="Google" id="ProtNLM"/>
    </source>
</evidence>
<dbReference type="InterPro" id="IPR058036">
    <property type="entry name" value="BREX_BrxC_4th"/>
</dbReference>